<dbReference type="ExpressionAtlas" id="A0A1P8AWC8">
    <property type="expression patterns" value="baseline and differential"/>
</dbReference>
<dbReference type="AlphaFoldDB" id="A0A1P8AWC8"/>
<evidence type="ECO:0000313" key="4">
    <source>
        <dbReference type="Proteomes" id="UP000006548"/>
    </source>
</evidence>
<dbReference type="Araport" id="AT1G76940"/>
<organism evidence="3 4">
    <name type="scientific">Arabidopsis thaliana</name>
    <name type="common">Mouse-ear cress</name>
    <dbReference type="NCBI Taxonomy" id="3702"/>
    <lineage>
        <taxon>Eukaryota</taxon>
        <taxon>Viridiplantae</taxon>
        <taxon>Streptophyta</taxon>
        <taxon>Embryophyta</taxon>
        <taxon>Tracheophyta</taxon>
        <taxon>Spermatophyta</taxon>
        <taxon>Magnoliopsida</taxon>
        <taxon>eudicotyledons</taxon>
        <taxon>Gunneridae</taxon>
        <taxon>Pentapetalae</taxon>
        <taxon>rosids</taxon>
        <taxon>malvids</taxon>
        <taxon>Brassicales</taxon>
        <taxon>Brassicaceae</taxon>
        <taxon>Camelineae</taxon>
        <taxon>Arabidopsis</taxon>
    </lineage>
</organism>
<dbReference type="Proteomes" id="UP000006548">
    <property type="component" value="Chromosome 1"/>
</dbReference>
<evidence type="ECO:0007829" key="6">
    <source>
        <dbReference type="PeptideAtlas" id="A0A1P8AWC8"/>
    </source>
</evidence>
<protein>
    <submittedName>
        <fullName evidence="3">RNA-binding (RRM/RBD/RNP motifs) family protein</fullName>
    </submittedName>
</protein>
<dbReference type="GeneID" id="844029"/>
<reference evidence="3 4" key="1">
    <citation type="journal article" date="2000" name="Nature">
        <title>Sequence and analysis of chromosome 1 of the plant Arabidopsis thaliana.</title>
        <authorList>
            <person name="Theologis A."/>
            <person name="Ecker J.R."/>
            <person name="Palm C.J."/>
            <person name="Federspiel N.A."/>
            <person name="Kaul S."/>
            <person name="White O."/>
            <person name="Alonso J."/>
            <person name="Altafi H."/>
            <person name="Araujo R."/>
            <person name="Bowman C.L."/>
            <person name="Brooks S.Y."/>
            <person name="Buehler E."/>
            <person name="Chan A."/>
            <person name="Chao Q."/>
            <person name="Chen H."/>
            <person name="Cheuk R.F."/>
            <person name="Chin C.W."/>
            <person name="Chung M.K."/>
            <person name="Conn L."/>
            <person name="Conway A.B."/>
            <person name="Conway A.R."/>
            <person name="Creasy T.H."/>
            <person name="Dewar K."/>
            <person name="Dunn P."/>
            <person name="Etgu P."/>
            <person name="Feldblyum T.V."/>
            <person name="Feng J."/>
            <person name="Fong B."/>
            <person name="Fujii C.Y."/>
            <person name="Gill J.E."/>
            <person name="Goldsmith A.D."/>
            <person name="Haas B."/>
            <person name="Hansen N.F."/>
            <person name="Hughes B."/>
            <person name="Huizar L."/>
            <person name="Hunter J.L."/>
            <person name="Jenkins J."/>
            <person name="Johnson-Hopson C."/>
            <person name="Khan S."/>
            <person name="Khaykin E."/>
            <person name="Kim C.J."/>
            <person name="Koo H.L."/>
            <person name="Kremenetskaia I."/>
            <person name="Kurtz D.B."/>
            <person name="Kwan A."/>
            <person name="Lam B."/>
            <person name="Langin-Hooper S."/>
            <person name="Lee A."/>
            <person name="Lee J.M."/>
            <person name="Lenz C.A."/>
            <person name="Li J.H."/>
            <person name="Li Y."/>
            <person name="Lin X."/>
            <person name="Liu S.X."/>
            <person name="Liu Z.A."/>
            <person name="Luros J.S."/>
            <person name="Maiti R."/>
            <person name="Marziali A."/>
            <person name="Militscher J."/>
            <person name="Miranda M."/>
            <person name="Nguyen M."/>
            <person name="Nierman W.C."/>
            <person name="Osborne B.I."/>
            <person name="Pai G."/>
            <person name="Peterson J."/>
            <person name="Pham P.K."/>
            <person name="Rizzo M."/>
            <person name="Rooney T."/>
            <person name="Rowley D."/>
            <person name="Sakano H."/>
            <person name="Salzberg S.L."/>
            <person name="Schwartz J.R."/>
            <person name="Shinn P."/>
            <person name="Southwick A.M."/>
            <person name="Sun H."/>
            <person name="Tallon L.J."/>
            <person name="Tambunga G."/>
            <person name="Toriumi M.J."/>
            <person name="Town C.D."/>
            <person name="Utterback T."/>
            <person name="Van Aken S."/>
            <person name="Vaysberg M."/>
            <person name="Vysotskaia V.S."/>
            <person name="Walker M."/>
            <person name="Wu D."/>
            <person name="Yu G."/>
            <person name="Fraser C.M."/>
            <person name="Venter J.C."/>
            <person name="Davis R.W."/>
        </authorList>
    </citation>
    <scope>NUCLEOTIDE SEQUENCE [LARGE SCALE GENOMIC DNA]</scope>
    <source>
        <strain evidence="4">cv. Columbia</strain>
    </source>
</reference>
<feature type="region of interest" description="Disordered" evidence="1">
    <location>
        <begin position="1"/>
        <end position="54"/>
    </location>
</feature>
<evidence type="ECO:0000313" key="2">
    <source>
        <dbReference type="Araport" id="AT1G76940"/>
    </source>
</evidence>
<evidence type="ECO:0000313" key="5">
    <source>
        <dbReference type="TAIR" id="AT1G76940"/>
    </source>
</evidence>
<dbReference type="TAIR" id="AT1G76940">
    <property type="gene designation" value="NSRA"/>
</dbReference>
<keyword evidence="6 7" id="KW-1267">Proteomics identification</keyword>
<dbReference type="EMBL" id="CP002684">
    <property type="protein sequence ID" value="ANM60971.1"/>
    <property type="molecule type" value="Genomic_DNA"/>
</dbReference>
<dbReference type="RefSeq" id="NP_001323218.1">
    <property type="nucleotide sequence ID" value="NM_001334748.1"/>
</dbReference>
<evidence type="ECO:0007829" key="7">
    <source>
        <dbReference type="ProteomicsDB" id="A0A1P8AWC8"/>
    </source>
</evidence>
<keyword evidence="4" id="KW-1185">Reference proteome</keyword>
<sequence length="179" mass="19417">MADGYWNQQRQQHHPPGGPMKRPRSDFEAPSSTMTIGHGGGYYPRDEDLDVPDTRTIGSAYDRYLQSVQSGEGGSVSMGRSGGGGGGGGGNVQTIDDFMLRRGGVLPLDHGPNGHTIGFDPPEPVGRRNLPSDASNTLYVEGLPSNCSRREVARILFYDTLQVFFFYGNYFSPLSLTDV</sequence>
<name>A0A1P8AWC8_ARATH</name>
<accession>A0A1P8AWC8</accession>
<proteinExistence type="evidence at protein level"/>
<feature type="compositionally biased region" description="Gly residues" evidence="1">
    <location>
        <begin position="71"/>
        <end position="91"/>
    </location>
</feature>
<gene>
    <name evidence="5" type="primary">NSRA</name>
    <name evidence="2 3" type="ordered locus">At1g76940</name>
    <name evidence="3" type="ORF">F22K20.4</name>
    <name evidence="3" type="ORF">F22K20_4</name>
</gene>
<reference evidence="4" key="2">
    <citation type="journal article" date="2017" name="Plant J.">
        <title>Araport11: a complete reannotation of the Arabidopsis thaliana reference genome.</title>
        <authorList>
            <person name="Cheng C.Y."/>
            <person name="Krishnakumar V."/>
            <person name="Chan A.P."/>
            <person name="Thibaud-Nissen F."/>
            <person name="Schobel S."/>
            <person name="Town C.D."/>
        </authorList>
    </citation>
    <scope>GENOME REANNOTATION</scope>
    <source>
        <strain evidence="4">cv. Columbia</strain>
    </source>
</reference>
<evidence type="ECO:0000313" key="3">
    <source>
        <dbReference type="EMBL" id="ANM60971.1"/>
    </source>
</evidence>
<feature type="region of interest" description="Disordered" evidence="1">
    <location>
        <begin position="68"/>
        <end position="91"/>
    </location>
</feature>
<evidence type="ECO:0000256" key="1">
    <source>
        <dbReference type="SAM" id="MobiDB-lite"/>
    </source>
</evidence>